<dbReference type="RefSeq" id="WP_094603027.1">
    <property type="nucleotide sequence ID" value="NZ_CP155573.1"/>
</dbReference>
<feature type="domain" description="Ferrous iron transporter FeoA-like" evidence="2">
    <location>
        <begin position="3"/>
        <end position="75"/>
    </location>
</feature>
<keyword evidence="1" id="KW-0408">Iron</keyword>
<dbReference type="InterPro" id="IPR008988">
    <property type="entry name" value="Transcriptional_repressor_C"/>
</dbReference>
<dbReference type="InterPro" id="IPR007167">
    <property type="entry name" value="Fe-transptr_FeoA-like"/>
</dbReference>
<dbReference type="InterPro" id="IPR038157">
    <property type="entry name" value="FeoA_core_dom"/>
</dbReference>
<dbReference type="InterPro" id="IPR052713">
    <property type="entry name" value="FeoA"/>
</dbReference>
<gene>
    <name evidence="3" type="ORF">SPSIL_000470</name>
</gene>
<protein>
    <recommendedName>
        <fullName evidence="2">Ferrous iron transporter FeoA-like domain-containing protein</fullName>
    </recommendedName>
</protein>
<dbReference type="SMART" id="SM00899">
    <property type="entry name" value="FeoA"/>
    <property type="match status" value="1"/>
</dbReference>
<accession>A0ABZ3IE95</accession>
<evidence type="ECO:0000313" key="4">
    <source>
        <dbReference type="Proteomes" id="UP000216752"/>
    </source>
</evidence>
<dbReference type="PANTHER" id="PTHR42954:SF2">
    <property type="entry name" value="FE(2+) TRANSPORT PROTEIN A"/>
    <property type="match status" value="1"/>
</dbReference>
<evidence type="ECO:0000313" key="3">
    <source>
        <dbReference type="EMBL" id="XFO63960.1"/>
    </source>
</evidence>
<dbReference type="SUPFAM" id="SSF50037">
    <property type="entry name" value="C-terminal domain of transcriptional repressors"/>
    <property type="match status" value="1"/>
</dbReference>
<dbReference type="Proteomes" id="UP000216752">
    <property type="component" value="Chromosome"/>
</dbReference>
<evidence type="ECO:0000259" key="2">
    <source>
        <dbReference type="SMART" id="SM00899"/>
    </source>
</evidence>
<sequence>MIKTLNQLGSGETGVVIKVYGSGPVKRRIVDMGIVAETLIQVQKLAPLGDPMEIKVKNFNLSLRKSEAALIEVRTQ</sequence>
<name>A0ABZ3IE95_9FIRM</name>
<proteinExistence type="predicted"/>
<dbReference type="PANTHER" id="PTHR42954">
    <property type="entry name" value="FE(2+) TRANSPORT PROTEIN A"/>
    <property type="match status" value="1"/>
</dbReference>
<evidence type="ECO:0000256" key="1">
    <source>
        <dbReference type="ARBA" id="ARBA00023004"/>
    </source>
</evidence>
<keyword evidence="4" id="KW-1185">Reference proteome</keyword>
<dbReference type="EMBL" id="CP155573">
    <property type="protein sequence ID" value="XFO63960.1"/>
    <property type="molecule type" value="Genomic_DNA"/>
</dbReference>
<dbReference type="Gene3D" id="2.30.30.90">
    <property type="match status" value="1"/>
</dbReference>
<organism evidence="3 4">
    <name type="scientific">Sporomusa silvacetica DSM 10669</name>
    <dbReference type="NCBI Taxonomy" id="1123289"/>
    <lineage>
        <taxon>Bacteria</taxon>
        <taxon>Bacillati</taxon>
        <taxon>Bacillota</taxon>
        <taxon>Negativicutes</taxon>
        <taxon>Selenomonadales</taxon>
        <taxon>Sporomusaceae</taxon>
        <taxon>Sporomusa</taxon>
    </lineage>
</organism>
<reference evidence="3" key="1">
    <citation type="submission" date="2024-05" db="EMBL/GenBank/DDBJ databases">
        <title>Isolation and characterization of Sporomusa carbonis sp. nov., a carboxydotrophic hydrogenogen in the genus of Sporomusa isolated from a charcoal burning pile.</title>
        <authorList>
            <person name="Boeer T."/>
            <person name="Rosenbaum F."/>
            <person name="Eysell L."/>
            <person name="Mueller V."/>
            <person name="Daniel R."/>
            <person name="Poehlein A."/>
        </authorList>
    </citation>
    <scope>NUCLEOTIDE SEQUENCE [LARGE SCALE GENOMIC DNA]</scope>
    <source>
        <strain evidence="3">DSM 10669</strain>
    </source>
</reference>
<dbReference type="Pfam" id="PF04023">
    <property type="entry name" value="FeoA"/>
    <property type="match status" value="1"/>
</dbReference>